<dbReference type="RefSeq" id="WP_183312156.1">
    <property type="nucleotide sequence ID" value="NZ_JACIEW010000008.1"/>
</dbReference>
<dbReference type="Pfam" id="PF00903">
    <property type="entry name" value="Glyoxalase"/>
    <property type="match status" value="1"/>
</dbReference>
<dbReference type="PANTHER" id="PTHR21366:SF22">
    <property type="entry name" value="VOC DOMAIN-CONTAINING PROTEIN"/>
    <property type="match status" value="1"/>
</dbReference>
<name>A0A7W6IPE8_9HYPH</name>
<organism evidence="2 3">
    <name type="scientific">Devosia subaequoris</name>
    <dbReference type="NCBI Taxonomy" id="395930"/>
    <lineage>
        <taxon>Bacteria</taxon>
        <taxon>Pseudomonadati</taxon>
        <taxon>Pseudomonadota</taxon>
        <taxon>Alphaproteobacteria</taxon>
        <taxon>Hyphomicrobiales</taxon>
        <taxon>Devosiaceae</taxon>
        <taxon>Devosia</taxon>
    </lineage>
</organism>
<dbReference type="PANTHER" id="PTHR21366">
    <property type="entry name" value="GLYOXALASE FAMILY PROTEIN"/>
    <property type="match status" value="1"/>
</dbReference>
<comment type="caution">
    <text evidence="2">The sequence shown here is derived from an EMBL/GenBank/DDBJ whole genome shotgun (WGS) entry which is preliminary data.</text>
</comment>
<feature type="domain" description="VOC" evidence="1">
    <location>
        <begin position="11"/>
        <end position="136"/>
    </location>
</feature>
<dbReference type="InterPro" id="IPR037523">
    <property type="entry name" value="VOC_core"/>
</dbReference>
<dbReference type="InterPro" id="IPR050383">
    <property type="entry name" value="GlyoxalaseI/FosfomycinResist"/>
</dbReference>
<dbReference type="Proteomes" id="UP000547011">
    <property type="component" value="Unassembled WGS sequence"/>
</dbReference>
<dbReference type="AlphaFoldDB" id="A0A7W6IPE8"/>
<dbReference type="Gene3D" id="3.10.180.10">
    <property type="entry name" value="2,3-Dihydroxybiphenyl 1,2-Dioxygenase, domain 1"/>
    <property type="match status" value="1"/>
</dbReference>
<dbReference type="InterPro" id="IPR004360">
    <property type="entry name" value="Glyas_Fos-R_dOase_dom"/>
</dbReference>
<keyword evidence="2" id="KW-0560">Oxidoreductase</keyword>
<evidence type="ECO:0000313" key="3">
    <source>
        <dbReference type="Proteomes" id="UP000547011"/>
    </source>
</evidence>
<dbReference type="SUPFAM" id="SSF54593">
    <property type="entry name" value="Glyoxalase/Bleomycin resistance protein/Dihydroxybiphenyl dioxygenase"/>
    <property type="match status" value="1"/>
</dbReference>
<dbReference type="EMBL" id="JACIEW010000008">
    <property type="protein sequence ID" value="MBB4053358.1"/>
    <property type="molecule type" value="Genomic_DNA"/>
</dbReference>
<dbReference type="GO" id="GO:0016829">
    <property type="term" value="F:lyase activity"/>
    <property type="evidence" value="ECO:0007669"/>
    <property type="project" value="UniProtKB-KW"/>
</dbReference>
<gene>
    <name evidence="2" type="ORF">GGR20_003018</name>
</gene>
<evidence type="ECO:0000259" key="1">
    <source>
        <dbReference type="PROSITE" id="PS51819"/>
    </source>
</evidence>
<sequence length="142" mass="15705">MSTRPKPGVNRIVETAIYVDDIPSASAFYDTVFGFPALVRDDRVVAYDAGASTVFLLFKRGATLDEVVLAGGTIPPHDGSGPTHFCFAIDAEQLDDWEYHLAELNIPVEARMNWDQGGKSLYFRDPDGHLIELGTPGIWRTY</sequence>
<reference evidence="2 3" key="1">
    <citation type="submission" date="2020-08" db="EMBL/GenBank/DDBJ databases">
        <title>Genomic Encyclopedia of Type Strains, Phase IV (KMG-IV): sequencing the most valuable type-strain genomes for metagenomic binning, comparative biology and taxonomic classification.</title>
        <authorList>
            <person name="Goeker M."/>
        </authorList>
    </citation>
    <scope>NUCLEOTIDE SEQUENCE [LARGE SCALE GENOMIC DNA]</scope>
    <source>
        <strain evidence="2 3">DSM 23447</strain>
    </source>
</reference>
<keyword evidence="3" id="KW-1185">Reference proteome</keyword>
<evidence type="ECO:0000313" key="2">
    <source>
        <dbReference type="EMBL" id="MBB4053358.1"/>
    </source>
</evidence>
<dbReference type="GO" id="GO:0051213">
    <property type="term" value="F:dioxygenase activity"/>
    <property type="evidence" value="ECO:0007669"/>
    <property type="project" value="UniProtKB-KW"/>
</dbReference>
<dbReference type="InterPro" id="IPR029068">
    <property type="entry name" value="Glyas_Bleomycin-R_OHBP_Dase"/>
</dbReference>
<accession>A0A7W6IPE8</accession>
<keyword evidence="2" id="KW-0456">Lyase</keyword>
<dbReference type="PROSITE" id="PS51819">
    <property type="entry name" value="VOC"/>
    <property type="match status" value="1"/>
</dbReference>
<keyword evidence="2" id="KW-0223">Dioxygenase</keyword>
<protein>
    <submittedName>
        <fullName evidence="2">Catechol 2,3-dioxygenase-like lactoylglutathione lyase family enzyme</fullName>
    </submittedName>
</protein>
<proteinExistence type="predicted"/>